<dbReference type="eggNOG" id="COG0577">
    <property type="taxonomic scope" value="Bacteria"/>
</dbReference>
<keyword evidence="4 7" id="KW-1133">Transmembrane helix</keyword>
<feature type="transmembrane region" description="Helical" evidence="7">
    <location>
        <begin position="1856"/>
        <end position="1881"/>
    </location>
</feature>
<evidence type="ECO:0000256" key="6">
    <source>
        <dbReference type="ARBA" id="ARBA00038076"/>
    </source>
</evidence>
<evidence type="ECO:0000313" key="9">
    <source>
        <dbReference type="EMBL" id="BAH69953.1"/>
    </source>
</evidence>
<feature type="transmembrane region" description="Helical" evidence="7">
    <location>
        <begin position="1972"/>
        <end position="2001"/>
    </location>
</feature>
<dbReference type="InterPro" id="IPR050250">
    <property type="entry name" value="Macrolide_Exporter_MacB"/>
</dbReference>
<feature type="transmembrane region" description="Helical" evidence="7">
    <location>
        <begin position="2555"/>
        <end position="2579"/>
    </location>
</feature>
<evidence type="ECO:0000256" key="3">
    <source>
        <dbReference type="ARBA" id="ARBA00022692"/>
    </source>
</evidence>
<evidence type="ECO:0000256" key="5">
    <source>
        <dbReference type="ARBA" id="ARBA00023136"/>
    </source>
</evidence>
<proteinExistence type="inferred from homology"/>
<dbReference type="GO" id="GO:0005886">
    <property type="term" value="C:plasma membrane"/>
    <property type="evidence" value="ECO:0007669"/>
    <property type="project" value="UniProtKB-SubCell"/>
</dbReference>
<evidence type="ECO:0000256" key="7">
    <source>
        <dbReference type="SAM" id="Phobius"/>
    </source>
</evidence>
<dbReference type="HOGENOM" id="CLU_227594_0_0_14"/>
<dbReference type="Pfam" id="PF02687">
    <property type="entry name" value="FtsX"/>
    <property type="match status" value="2"/>
</dbReference>
<comment type="similarity">
    <text evidence="6">Belongs to the ABC-4 integral membrane protein family.</text>
</comment>
<feature type="transmembrane region" description="Helical" evidence="7">
    <location>
        <begin position="1811"/>
        <end position="1835"/>
    </location>
</feature>
<sequence length="2684" mass="306621">MLGESMWRLFKEVFKSLSKNKVIVAGLSILVFLTSAIFTLLSNVSSSMVNGFNDYKHVSKLQDINVDLNLPTQGSAYNQGYYINGEKSDDFKGTNKDYTPIEYQIDYQSVKASSLPDSTKKEYEDFTRNVLFFGNDKREYLPFNKIGNIDPSVNSYYFKKDDLLNLYSIYKAEQNIENNKNPDIVFDLKDINNLTFELKQKNRFLNIYEKKGDTYEQVFLEKKLERTNIVHFDKTYKIGNLMNLTINNNEIYATQLSSLFINTDTKEITADYSKGKSWINQEKGIEIEPKQLAALFNFEPTSFDGSTPNGLLFKQKDKTTNLDKFIKYNPSWAEINENLNLKPDWNLEDVFAANPKAIKAQKKLSLNKNNKFTLPIEWIAKEENIVRFLRWNYYTSFVDKDKSKDKWLGAFKTFMEDLIESSKTNPENKKMLDKLTTFSYWRKSKKNIVTPYKSDKTLDLSNKITKESVIPLGSSFNYFETTQLELYTKDSRIRPDGQKYLIGKDTPRTINKIEKESQFLKDKVRFLDEINNENIKSERFAIIKNEAYESTKRKIIDLIVAKVKQDNIGLRKTLTVDGINEETGKQNVFHFINTGDENYVVDGVKLNVGKLYDEYYDPSILNKATENQNNIYKTHQLTPYVSSLVLQSIGRNLYPNPEYIRPAYHFGKLIDYNQKTGELKETKNAKIVPLTQFIPHDQNKDGSKTPDYNLTNLGVAFFGSKYKIVRRQKDVNNKYVSPETWEVVYTEKMPQNGMDKGLLSKWMEKYQLTIATKFIKTSGNGWVKQDSTFQNVSYIPMLFLSPKSQLIYDVLNHGKIDYLANAIEKYLLNFDLVKQQFITPEQVYQLTKVMKKVLNDNNFASVFATGKMNKKILPKLMFDFVYELSHYEGGDVLKSLFFSILEQAKAKIASKSTLVEQKAYLAAEVNNLYKLLQDLASIDLNQYLSAESLVNVSNDPKIFINAIWKIIDSIDFKKFSEYSHEWYKNESDKKVVHNGKTYTQKLSSGLLIKWLFNSLDQKTLKEGLKLLVDNLDIAASINLDNSDSLLYNLLIKMNPSLISGLKPIIKKMNSDPTNPYSNVKQGLINILSNIDFNILARELNQTITTHYIDYKVVKFNPDLNKDEEKVFSVVLNAISPKDGIISFLRSMFGMPGSNRAFKENLIKMFNLSDKYKEIELPNSSVKIYVPDNDDTKVGFFDFLKIFASGLSNTEANEFNNYKIEHDFLALKSSIESLKEEGTQINLDYLKEPQKRLLKQYGLFVTKTYKTVILEKINKILRFIKQTKGGTSYISNDANKTGSDLLNDLKNFENNGTWSLIKKLLSSLTTPVVQNEYALGAQTFSIYNPWIQMFMNKYANHEEAKRFVKDLIALALEPEIFDINKKMSTNDNIPFAGVTNYGLLELLENPEKSNLFAYDVNGKFLNDKVEQFAAKNEIYRKWIQNNKLLILQQLGYITASKLYSNSSEYPDGIYLGIIQKFLNNYLLSKDFYDIKDQAQIIMSSLNLNVPLQIFGLSEALVNPILRFTFPEITLSYLASQKTNASLVKANLQYLLLNKIDDFEKIVRKGEDKFYALTNMLGTAFSKKDTSLIPLDLDDEQTLVMDGATFDKLKDTSSSLFGIDFIKFVNEAMNTIVEPKEMKDIVFSNSNSYLAKVNYAYLAKNNKAIYTGKIPSDPIELLSLLDKLDEKFILNVNGTKFIIIGQETTVDYMYPVIDENNLQVNTQNQSLVYVNKYGFDRIHSGYIGNVIKKTLLVKNSAATGMNNNELKKFITKIIDNSIADSNKLQRVFLANEIDPINPERSLRITTVQGIIKAVSSATIALVSVFVTLVAISTIFIIKRYISNKNKVIGILVAQGYRPWQISLSFTVFALVTSVIGGILGYVIGYKLQLMVMNIFSSYWTLPKQTISFNFFTLFFTVFLPFIGMSLLIFIVSLFALRHKAIDLISGVNEIPQSKLFKTYQKATKKFNVKKRFSFTLAFTSFWKLISFTVSVMLTGIATLFGVANTNVFNRTINDTYKNRSYTFKVDLESPTVEGGAFKPFNPDNLYNNIYTPLGDINEGNREIGDYFKPGASSVLNKGTKNGSPQDLDSHILSQFSVNVTVAAGVAADPWQVAYNGMPDTQKAKIDKIRDRVGYELERTQEDKDKEFFVDPNTYALSLVNKANKEKLSFFKYYHSPYEKQGSFKYAYWDKDNANYQMVNITTDKYRDEFRTLLINGYTKIAQKIKAEKENPSLIKPKEKKPTNLSDYWLTDKSDLSGPTIQDYFISFGGVYIDPNHDETYTYVKVANKDNNFKIYGYQKDSKYIKLVDKNGNNLYNDLYNYKVKNNIYPLVVNEVTSKKYNINIGDLVQFEVLNHTKRYANKVLSKIDKSLRSNVDLKNPKVTFKVVGINPTYINNELITTVDAANKLVGLDKLPNVVGFKAFNGVMTNSPAPSQVLDSTSLYSLSGYWSGYDGFDLSGIDDNTLKSMFEQIYNPDTGILKTRLNLTKDQIMNLLDSTELTFNKAKYDQIKNAPKNAIENYAKLYDSKHYIALGTSIDSKDIEAGFTTQIGSTIGTISIAIIAISFIISLVILIIMSTIMISENEKNIAIWSILGYTQKEKISMFFSVFIPFIVLAIALAIPIVILMIFAFNKFLLASSSIALPLVLTPLHIFLTALVIFGIFIITSFATWISISKMKPVDLLKGK</sequence>
<evidence type="ECO:0000256" key="2">
    <source>
        <dbReference type="ARBA" id="ARBA00022475"/>
    </source>
</evidence>
<keyword evidence="10" id="KW-1185">Reference proteome</keyword>
<gene>
    <name evidence="9" type="ordered locus">MBIO_0688</name>
</gene>
<organism evidence="9 10">
    <name type="scientific">Mycoplasmopsis fermentans (strain ATCC 19989 / NBRC 14854 / NCTC 10117 / PG18)</name>
    <name type="common">Mycoplasma fermentans</name>
    <dbReference type="NCBI Taxonomy" id="496833"/>
    <lineage>
        <taxon>Bacteria</taxon>
        <taxon>Bacillati</taxon>
        <taxon>Mycoplasmatota</taxon>
        <taxon>Mycoplasmoidales</taxon>
        <taxon>Metamycoplasmataceae</taxon>
        <taxon>Mycoplasmopsis</taxon>
    </lineage>
</organism>
<dbReference type="PANTHER" id="PTHR30572:SF4">
    <property type="entry name" value="ABC TRANSPORTER PERMEASE YTRF"/>
    <property type="match status" value="1"/>
</dbReference>
<accession>C4XFN1</accession>
<keyword evidence="2" id="KW-1003">Cell membrane</keyword>
<keyword evidence="5 7" id="KW-0472">Membrane</keyword>
<evidence type="ECO:0000259" key="8">
    <source>
        <dbReference type="Pfam" id="PF02687"/>
    </source>
</evidence>
<feature type="domain" description="ABC3 transporter permease C-terminal" evidence="8">
    <location>
        <begin position="2558"/>
        <end position="2677"/>
    </location>
</feature>
<dbReference type="GO" id="GO:0022857">
    <property type="term" value="F:transmembrane transporter activity"/>
    <property type="evidence" value="ECO:0007669"/>
    <property type="project" value="TreeGrafter"/>
</dbReference>
<reference evidence="9 10" key="1">
    <citation type="journal article" date="2009" name="Curr. Microbiol.">
        <title>Molecular cloning and expression of a novel cholinephosphotransferase involved in glycoglycerophospholipid biosynthesis of Mycoplasma fermentans.</title>
        <authorList>
            <person name="Ishida N."/>
            <person name="Irikura D."/>
            <person name="Matsuda K."/>
            <person name="Sato S."/>
            <person name="Asano K."/>
        </authorList>
    </citation>
    <scope>NUCLEOTIDE SEQUENCE [LARGE SCALE GENOMIC DNA]</scope>
    <source>
        <strain evidence="10">ATCC 19989 / NBRC 14854 / NCTC 10117 / PG18</strain>
    </source>
</reference>
<dbReference type="EMBL" id="AP009608">
    <property type="protein sequence ID" value="BAH69953.1"/>
    <property type="molecule type" value="Genomic_DNA"/>
</dbReference>
<feature type="transmembrane region" description="Helical" evidence="7">
    <location>
        <begin position="1908"/>
        <end position="1934"/>
    </location>
</feature>
<protein>
    <recommendedName>
        <fullName evidence="8">ABC3 transporter permease C-terminal domain-containing protein</fullName>
    </recommendedName>
</protein>
<comment type="subcellular location">
    <subcellularLocation>
        <location evidence="1">Cell membrane</location>
        <topology evidence="1">Multi-pass membrane protein</topology>
    </subcellularLocation>
</comment>
<dbReference type="Proteomes" id="UP000006810">
    <property type="component" value="Chromosome"/>
</dbReference>
<feature type="transmembrane region" description="Helical" evidence="7">
    <location>
        <begin position="2600"/>
        <end position="2629"/>
    </location>
</feature>
<name>C4XFN1_MYCFP</name>
<dbReference type="PANTHER" id="PTHR30572">
    <property type="entry name" value="MEMBRANE COMPONENT OF TRANSPORTER-RELATED"/>
    <property type="match status" value="1"/>
</dbReference>
<evidence type="ECO:0000256" key="1">
    <source>
        <dbReference type="ARBA" id="ARBA00004651"/>
    </source>
</evidence>
<evidence type="ECO:0000313" key="10">
    <source>
        <dbReference type="Proteomes" id="UP000006810"/>
    </source>
</evidence>
<keyword evidence="3 7" id="KW-0812">Transmembrane</keyword>
<dbReference type="KEGG" id="mfp:MBIO_0688"/>
<feature type="domain" description="ABC3 transporter permease C-terminal" evidence="8">
    <location>
        <begin position="1819"/>
        <end position="1937"/>
    </location>
</feature>
<dbReference type="PATRIC" id="fig|496833.3.peg.281"/>
<feature type="transmembrane region" description="Helical" evidence="7">
    <location>
        <begin position="2649"/>
        <end position="2672"/>
    </location>
</feature>
<evidence type="ECO:0000256" key="4">
    <source>
        <dbReference type="ARBA" id="ARBA00022989"/>
    </source>
</evidence>
<dbReference type="InterPro" id="IPR003838">
    <property type="entry name" value="ABC3_permease_C"/>
</dbReference>